<dbReference type="GO" id="GO:0016301">
    <property type="term" value="F:kinase activity"/>
    <property type="evidence" value="ECO:0007669"/>
    <property type="project" value="UniProtKB-KW"/>
</dbReference>
<dbReference type="CDD" id="cd00143">
    <property type="entry name" value="PP2Cc"/>
    <property type="match status" value="1"/>
</dbReference>
<reference evidence="3" key="1">
    <citation type="submission" date="2016-12" db="EMBL/GenBank/DDBJ databases">
        <title>An insight into the sialome and mialome of the sand fly, Nyssomyia neivai.</title>
        <authorList>
            <person name="Sebastian V."/>
            <person name="Goulart T.M."/>
            <person name="Oliveira W."/>
            <person name="Calvo E."/>
            <person name="Oliveira L.F."/>
            <person name="Pinto M.C."/>
            <person name="Rosselino A.M."/>
            <person name="Ribeiro J.M."/>
        </authorList>
    </citation>
    <scope>NUCLEOTIDE SEQUENCE</scope>
</reference>
<protein>
    <submittedName>
        <fullName evidence="3">Putative tgf-beta-activated kinase 1 and map3k7-binding protein 1-like isoform x1</fullName>
    </submittedName>
</protein>
<sequence length="458" mass="51464">MPDHLDSESKLWTDDLEVCNQTGGGFATNQKYREDGGRSNESKFRDRSFHIKVDENTFLYAICSGHNGSKVAHLAIQRIAAEIAFGGLSGKSSEEEVKEVLRQTFIAVEKSYLETIDSLLARKAFRQYEIPEGISQYEISQKYQNILDELKQINEELSVGTSVVIALICHKKLYIANIGNCRALLCKNDANNVLRVVQLSVDHNLYNDDETLRLCQLGLEPQALRQAPLSCTRCIGSYMHKTGYKDCDFLSGASGEPVISQPEIVGAIPMDDTCSFLILMSGGMCKTLQEIFSLDVTQVNKEMIQMAVEQFRTQSTMAGVAQSVVHKIVQFHHDLYMEQVQERGSDGTVPYSCRDDITLLIRNFNFVMPKRGTVRFNSVVREHSANNSIIFTETNTISSTNTSQYINTNSSTSSYSSQGSRYRRDQEKIAPYVDFSEYYKGVEEARKNGKLPPGIDFD</sequence>
<dbReference type="InterPro" id="IPR015655">
    <property type="entry name" value="PP2C"/>
</dbReference>
<dbReference type="AlphaFoldDB" id="A0A1L8DKN1"/>
<dbReference type="PROSITE" id="PS51746">
    <property type="entry name" value="PPM_2"/>
    <property type="match status" value="1"/>
</dbReference>
<feature type="compositionally biased region" description="Low complexity" evidence="1">
    <location>
        <begin position="401"/>
        <end position="417"/>
    </location>
</feature>
<dbReference type="InterPro" id="IPR001932">
    <property type="entry name" value="PPM-type_phosphatase-like_dom"/>
</dbReference>
<dbReference type="Pfam" id="PF00481">
    <property type="entry name" value="PP2C"/>
    <property type="match status" value="1"/>
</dbReference>
<dbReference type="Gene3D" id="3.60.40.10">
    <property type="entry name" value="PPM-type phosphatase domain"/>
    <property type="match status" value="1"/>
</dbReference>
<organism evidence="3">
    <name type="scientific">Nyssomyia neivai</name>
    <dbReference type="NCBI Taxonomy" id="330878"/>
    <lineage>
        <taxon>Eukaryota</taxon>
        <taxon>Metazoa</taxon>
        <taxon>Ecdysozoa</taxon>
        <taxon>Arthropoda</taxon>
        <taxon>Hexapoda</taxon>
        <taxon>Insecta</taxon>
        <taxon>Pterygota</taxon>
        <taxon>Neoptera</taxon>
        <taxon>Endopterygota</taxon>
        <taxon>Diptera</taxon>
        <taxon>Nematocera</taxon>
        <taxon>Psychodoidea</taxon>
        <taxon>Psychodidae</taxon>
        <taxon>Nyssomyia</taxon>
    </lineage>
</organism>
<dbReference type="GO" id="GO:0004722">
    <property type="term" value="F:protein serine/threonine phosphatase activity"/>
    <property type="evidence" value="ECO:0007669"/>
    <property type="project" value="InterPro"/>
</dbReference>
<accession>A0A1L8DKN1</accession>
<keyword evidence="3" id="KW-0418">Kinase</keyword>
<dbReference type="InterPro" id="IPR036457">
    <property type="entry name" value="PPM-type-like_dom_sf"/>
</dbReference>
<feature type="domain" description="PPM-type phosphatase" evidence="2">
    <location>
        <begin position="23"/>
        <end position="364"/>
    </location>
</feature>
<dbReference type="SUPFAM" id="SSF81606">
    <property type="entry name" value="PP2C-like"/>
    <property type="match status" value="1"/>
</dbReference>
<dbReference type="PANTHER" id="PTHR13832">
    <property type="entry name" value="PROTEIN PHOSPHATASE 2C"/>
    <property type="match status" value="1"/>
</dbReference>
<feature type="region of interest" description="Disordered" evidence="1">
    <location>
        <begin position="401"/>
        <end position="423"/>
    </location>
</feature>
<dbReference type="EMBL" id="GFDF01007066">
    <property type="protein sequence ID" value="JAV07018.1"/>
    <property type="molecule type" value="Transcribed_RNA"/>
</dbReference>
<dbReference type="PANTHER" id="PTHR13832:SF533">
    <property type="entry name" value="TGF-BETA-ACTIVATED KINASE 1 AND MAP3K7-BINDING PROTEIN 1"/>
    <property type="match status" value="1"/>
</dbReference>
<evidence type="ECO:0000256" key="1">
    <source>
        <dbReference type="SAM" id="MobiDB-lite"/>
    </source>
</evidence>
<evidence type="ECO:0000313" key="3">
    <source>
        <dbReference type="EMBL" id="JAV07018.1"/>
    </source>
</evidence>
<name>A0A1L8DKN1_9DIPT</name>
<keyword evidence="3" id="KW-0808">Transferase</keyword>
<dbReference type="SMART" id="SM00332">
    <property type="entry name" value="PP2Cc"/>
    <property type="match status" value="1"/>
</dbReference>
<proteinExistence type="predicted"/>
<evidence type="ECO:0000259" key="2">
    <source>
        <dbReference type="PROSITE" id="PS51746"/>
    </source>
</evidence>